<evidence type="ECO:0000313" key="1">
    <source>
        <dbReference type="EMBL" id="KFM69652.1"/>
    </source>
</evidence>
<keyword evidence="2" id="KW-1185">Reference proteome</keyword>
<protein>
    <submittedName>
        <fullName evidence="1">Uncharacterized protein</fullName>
    </submittedName>
</protein>
<dbReference type="Proteomes" id="UP000054359">
    <property type="component" value="Unassembled WGS sequence"/>
</dbReference>
<sequence>MDSKSLITEQISLVKRVNNNDIIDTGINNTINFSYNFDDQVRYITQGSIFRETPLGRKIIESNEKNTTTFSSQNYNNFTEIENNQECNSVATVTNSSSDLKEPVSEAKFYNKEETPYCDGTIDIMSDSNFQVIPIAKKLYDTEKNHTDMSNMSKISTPLIQEFKADKKNTFMEISSEEEVCNSSNHENGNGSQNVFQNTYEVHDDVQECDQIGTSSDETYNADYLPIQIIKIRKESDSFRSIFTNKPADPYSNSNFPKICKLGLVDSDISEDEELDIQMKRTSETPFQTKTSVRKIKHHKSNKEKRLDEDCSLLFQRRTVTKSPSLTSLSDKLLVEEIE</sequence>
<gene>
    <name evidence="1" type="ORF">X975_10773</name>
</gene>
<name>A0A087TX13_STEMI</name>
<evidence type="ECO:0000313" key="2">
    <source>
        <dbReference type="Proteomes" id="UP000054359"/>
    </source>
</evidence>
<feature type="non-terminal residue" evidence="1">
    <location>
        <position position="339"/>
    </location>
</feature>
<accession>A0A087TX13</accession>
<dbReference type="AlphaFoldDB" id="A0A087TX13"/>
<reference evidence="1 2" key="1">
    <citation type="submission" date="2013-11" db="EMBL/GenBank/DDBJ databases">
        <title>Genome sequencing of Stegodyphus mimosarum.</title>
        <authorList>
            <person name="Bechsgaard J."/>
        </authorList>
    </citation>
    <scope>NUCLEOTIDE SEQUENCE [LARGE SCALE GENOMIC DNA]</scope>
</reference>
<organism evidence="1 2">
    <name type="scientific">Stegodyphus mimosarum</name>
    <name type="common">African social velvet spider</name>
    <dbReference type="NCBI Taxonomy" id="407821"/>
    <lineage>
        <taxon>Eukaryota</taxon>
        <taxon>Metazoa</taxon>
        <taxon>Ecdysozoa</taxon>
        <taxon>Arthropoda</taxon>
        <taxon>Chelicerata</taxon>
        <taxon>Arachnida</taxon>
        <taxon>Araneae</taxon>
        <taxon>Araneomorphae</taxon>
        <taxon>Entelegynae</taxon>
        <taxon>Eresoidea</taxon>
        <taxon>Eresidae</taxon>
        <taxon>Stegodyphus</taxon>
    </lineage>
</organism>
<dbReference type="EMBL" id="KK117143">
    <property type="protein sequence ID" value="KFM69652.1"/>
    <property type="molecule type" value="Genomic_DNA"/>
</dbReference>
<proteinExistence type="predicted"/>